<dbReference type="EMBL" id="CAJC01000124">
    <property type="protein sequence ID" value="CCI52795.1"/>
    <property type="molecule type" value="Genomic_DNA"/>
</dbReference>
<dbReference type="GO" id="GO:0016020">
    <property type="term" value="C:membrane"/>
    <property type="evidence" value="ECO:0007669"/>
    <property type="project" value="UniProtKB-SubCell"/>
</dbReference>
<evidence type="ECO:0000259" key="6">
    <source>
        <dbReference type="Pfam" id="PF00005"/>
    </source>
</evidence>
<dbReference type="InterPro" id="IPR050352">
    <property type="entry name" value="ABCG_transporters"/>
</dbReference>
<dbReference type="InterPro" id="IPR003439">
    <property type="entry name" value="ABC_transporter-like_ATP-bd"/>
</dbReference>
<comment type="caution">
    <text evidence="7">The sequence shown here is derived from an EMBL/GenBank/DDBJ whole genome shotgun (WGS) entry which is preliminary data.</text>
</comment>
<keyword evidence="5" id="KW-0472">Membrane</keyword>
<evidence type="ECO:0000256" key="3">
    <source>
        <dbReference type="ARBA" id="ARBA00022692"/>
    </source>
</evidence>
<reference evidence="7 8" key="1">
    <citation type="journal article" date="2013" name="ISME J.">
        <title>A metabolic model for members of the genus Tetrasphaera involved in enhanced biological phosphorus removal.</title>
        <authorList>
            <person name="Kristiansen R."/>
            <person name="Nguyen H.T.T."/>
            <person name="Saunders A.M."/>
            <person name="Nielsen J.L."/>
            <person name="Wimmer R."/>
            <person name="Le V.Q."/>
            <person name="McIlroy S.J."/>
            <person name="Petrovski S."/>
            <person name="Seviour R.J."/>
            <person name="Calteau A."/>
            <person name="Nielsen K.L."/>
            <person name="Nielsen P.H."/>
        </authorList>
    </citation>
    <scope>NUCLEOTIDE SEQUENCE [LARGE SCALE GENOMIC DNA]</scope>
    <source>
        <strain evidence="7 8">Ben 74</strain>
    </source>
</reference>
<dbReference type="Proteomes" id="UP000035720">
    <property type="component" value="Unassembled WGS sequence"/>
</dbReference>
<gene>
    <name evidence="7" type="ORF">BN13_210019</name>
</gene>
<evidence type="ECO:0000313" key="8">
    <source>
        <dbReference type="Proteomes" id="UP000035720"/>
    </source>
</evidence>
<proteinExistence type="predicted"/>
<keyword evidence="4" id="KW-1133">Transmembrane helix</keyword>
<keyword evidence="3" id="KW-0812">Transmembrane</keyword>
<organism evidence="7 8">
    <name type="scientific">Nostocoides jenkinsii Ben 74</name>
    <dbReference type="NCBI Taxonomy" id="1193518"/>
    <lineage>
        <taxon>Bacteria</taxon>
        <taxon>Bacillati</taxon>
        <taxon>Actinomycetota</taxon>
        <taxon>Actinomycetes</taxon>
        <taxon>Micrococcales</taxon>
        <taxon>Intrasporangiaceae</taxon>
        <taxon>Nostocoides</taxon>
    </lineage>
</organism>
<keyword evidence="8" id="KW-1185">Reference proteome</keyword>
<dbReference type="GO" id="GO:0042626">
    <property type="term" value="F:ATPase-coupled transmembrane transporter activity"/>
    <property type="evidence" value="ECO:0007669"/>
    <property type="project" value="TreeGrafter"/>
</dbReference>
<keyword evidence="7" id="KW-0378">Hydrolase</keyword>
<dbReference type="InterPro" id="IPR027417">
    <property type="entry name" value="P-loop_NTPase"/>
</dbReference>
<dbReference type="GO" id="GO:0005524">
    <property type="term" value="F:ATP binding"/>
    <property type="evidence" value="ECO:0007669"/>
    <property type="project" value="InterPro"/>
</dbReference>
<feature type="domain" description="ABC transporter" evidence="6">
    <location>
        <begin position="2"/>
        <end position="94"/>
    </location>
</feature>
<evidence type="ECO:0000256" key="2">
    <source>
        <dbReference type="ARBA" id="ARBA00022448"/>
    </source>
</evidence>
<dbReference type="PANTHER" id="PTHR48041">
    <property type="entry name" value="ABC TRANSPORTER G FAMILY MEMBER 28"/>
    <property type="match status" value="1"/>
</dbReference>
<dbReference type="GO" id="GO:0016887">
    <property type="term" value="F:ATP hydrolysis activity"/>
    <property type="evidence" value="ECO:0007669"/>
    <property type="project" value="InterPro"/>
</dbReference>
<keyword evidence="2" id="KW-0813">Transport</keyword>
<evidence type="ECO:0000313" key="7">
    <source>
        <dbReference type="EMBL" id="CCI52795.1"/>
    </source>
</evidence>
<comment type="subcellular location">
    <subcellularLocation>
        <location evidence="1">Membrane</location>
        <topology evidence="1">Multi-pass membrane protein</topology>
    </subcellularLocation>
</comment>
<dbReference type="STRING" id="1193518.BN13_210019"/>
<evidence type="ECO:0000256" key="1">
    <source>
        <dbReference type="ARBA" id="ARBA00004141"/>
    </source>
</evidence>
<dbReference type="AlphaFoldDB" id="A0A077MAC2"/>
<dbReference type="Pfam" id="PF00005">
    <property type="entry name" value="ABC_tran"/>
    <property type="match status" value="1"/>
</dbReference>
<dbReference type="EC" id="3.6.3.28" evidence="7"/>
<sequence length="147" mass="15891">MLRHHIGVVPQEDLIHRQLTARQALRYAAELRFPADVAPGDRLARVEATIAELGLIEHADTVVDRLSGGQRKRTSVAMELLTQPSLLFLDEPTSGLDPGLDKSVMTTLRELATGERTVVVITHSVANLGVCDNVLVLAPGGLVLRST</sequence>
<evidence type="ECO:0000256" key="5">
    <source>
        <dbReference type="ARBA" id="ARBA00023136"/>
    </source>
</evidence>
<evidence type="ECO:0000256" key="4">
    <source>
        <dbReference type="ARBA" id="ARBA00022989"/>
    </source>
</evidence>
<name>A0A077MAC2_9MICO</name>
<dbReference type="SUPFAM" id="SSF52540">
    <property type="entry name" value="P-loop containing nucleoside triphosphate hydrolases"/>
    <property type="match status" value="1"/>
</dbReference>
<protein>
    <submittedName>
        <fullName evidence="7">Putative Phosphonate-transporting ATPase</fullName>
        <ecNumber evidence="7">3.6.3.28</ecNumber>
    </submittedName>
</protein>
<dbReference type="Gene3D" id="3.40.50.300">
    <property type="entry name" value="P-loop containing nucleotide triphosphate hydrolases"/>
    <property type="match status" value="1"/>
</dbReference>
<dbReference type="PANTHER" id="PTHR48041:SF139">
    <property type="entry name" value="PROTEIN SCARLET"/>
    <property type="match status" value="1"/>
</dbReference>
<accession>A0A077MAC2</accession>